<organism evidence="1 2">
    <name type="scientific">Plakobranchus ocellatus</name>
    <dbReference type="NCBI Taxonomy" id="259542"/>
    <lineage>
        <taxon>Eukaryota</taxon>
        <taxon>Metazoa</taxon>
        <taxon>Spiralia</taxon>
        <taxon>Lophotrochozoa</taxon>
        <taxon>Mollusca</taxon>
        <taxon>Gastropoda</taxon>
        <taxon>Heterobranchia</taxon>
        <taxon>Euthyneura</taxon>
        <taxon>Panpulmonata</taxon>
        <taxon>Sacoglossa</taxon>
        <taxon>Placobranchoidea</taxon>
        <taxon>Plakobranchidae</taxon>
        <taxon>Plakobranchus</taxon>
    </lineage>
</organism>
<dbReference type="EMBL" id="BLXT01004580">
    <property type="protein sequence ID" value="GFO14772.1"/>
    <property type="molecule type" value="Genomic_DNA"/>
</dbReference>
<evidence type="ECO:0000313" key="1">
    <source>
        <dbReference type="EMBL" id="GFO14772.1"/>
    </source>
</evidence>
<sequence>MGDPTHNKQSQISTKQLIGYFERTVQTVKNVLKKSKGQDIHLALLNNRTSPLINLPSPAEMLMGRKLRGRLPEAKSRLQTKASKLASQTFIDRQQKHKNITEGIGFHNSQWATTCS</sequence>
<name>A0AAV4B6G0_9GAST</name>
<dbReference type="InterPro" id="IPR036397">
    <property type="entry name" value="RNaseH_sf"/>
</dbReference>
<gene>
    <name evidence="1" type="ORF">PoB_004127700</name>
</gene>
<dbReference type="Gene3D" id="3.30.420.10">
    <property type="entry name" value="Ribonuclease H-like superfamily/Ribonuclease H"/>
    <property type="match status" value="1"/>
</dbReference>
<accession>A0AAV4B6G0</accession>
<keyword evidence="2" id="KW-1185">Reference proteome</keyword>
<dbReference type="Proteomes" id="UP000735302">
    <property type="component" value="Unassembled WGS sequence"/>
</dbReference>
<proteinExistence type="predicted"/>
<comment type="caution">
    <text evidence="1">The sequence shown here is derived from an EMBL/GenBank/DDBJ whole genome shotgun (WGS) entry which is preliminary data.</text>
</comment>
<dbReference type="AlphaFoldDB" id="A0AAV4B6G0"/>
<evidence type="ECO:0000313" key="2">
    <source>
        <dbReference type="Proteomes" id="UP000735302"/>
    </source>
</evidence>
<dbReference type="GO" id="GO:0003676">
    <property type="term" value="F:nucleic acid binding"/>
    <property type="evidence" value="ECO:0007669"/>
    <property type="project" value="InterPro"/>
</dbReference>
<reference evidence="1 2" key="1">
    <citation type="journal article" date="2021" name="Elife">
        <title>Chloroplast acquisition without the gene transfer in kleptoplastic sea slugs, Plakobranchus ocellatus.</title>
        <authorList>
            <person name="Maeda T."/>
            <person name="Takahashi S."/>
            <person name="Yoshida T."/>
            <person name="Shimamura S."/>
            <person name="Takaki Y."/>
            <person name="Nagai Y."/>
            <person name="Toyoda A."/>
            <person name="Suzuki Y."/>
            <person name="Arimoto A."/>
            <person name="Ishii H."/>
            <person name="Satoh N."/>
            <person name="Nishiyama T."/>
            <person name="Hasebe M."/>
            <person name="Maruyama T."/>
            <person name="Minagawa J."/>
            <person name="Obokata J."/>
            <person name="Shigenobu S."/>
        </authorList>
    </citation>
    <scope>NUCLEOTIDE SEQUENCE [LARGE SCALE GENOMIC DNA]</scope>
</reference>
<protein>
    <submittedName>
        <fullName evidence="1">Pol polyprotein</fullName>
    </submittedName>
</protein>